<dbReference type="EMBL" id="OIVN01000016">
    <property type="protein sequence ID" value="SPC72647.1"/>
    <property type="molecule type" value="Genomic_DNA"/>
</dbReference>
<protein>
    <submittedName>
        <fullName evidence="1">Uncharacterized protein</fullName>
    </submittedName>
</protein>
<accession>A0A2N9E1C3</accession>
<proteinExistence type="predicted"/>
<sequence length="88" mass="9880">MGSPKVVDLERELAYLWFAAVWGLRRYVGCGDLWVWRYRGLQRYGVAAVWGLCRYLRGEGLVTVAERTVEVDGGGFLLKDCEHDVGGG</sequence>
<name>A0A2N9E1C3_FAGSY</name>
<evidence type="ECO:0000313" key="1">
    <source>
        <dbReference type="EMBL" id="SPC72647.1"/>
    </source>
</evidence>
<gene>
    <name evidence="1" type="ORF">FSB_LOCUS529</name>
    <name evidence="2" type="ORF">FSB_LOCUS9136</name>
</gene>
<organism evidence="1">
    <name type="scientific">Fagus sylvatica</name>
    <name type="common">Beechnut</name>
    <dbReference type="NCBI Taxonomy" id="28930"/>
    <lineage>
        <taxon>Eukaryota</taxon>
        <taxon>Viridiplantae</taxon>
        <taxon>Streptophyta</taxon>
        <taxon>Embryophyta</taxon>
        <taxon>Tracheophyta</taxon>
        <taxon>Spermatophyta</taxon>
        <taxon>Magnoliopsida</taxon>
        <taxon>eudicotyledons</taxon>
        <taxon>Gunneridae</taxon>
        <taxon>Pentapetalae</taxon>
        <taxon>rosids</taxon>
        <taxon>fabids</taxon>
        <taxon>Fagales</taxon>
        <taxon>Fagaceae</taxon>
        <taxon>Fagus</taxon>
    </lineage>
</organism>
<evidence type="ECO:0000313" key="2">
    <source>
        <dbReference type="EMBL" id="SPC81254.1"/>
    </source>
</evidence>
<reference evidence="1" key="1">
    <citation type="submission" date="2018-02" db="EMBL/GenBank/DDBJ databases">
        <authorList>
            <person name="Cohen D.B."/>
            <person name="Kent A.D."/>
        </authorList>
    </citation>
    <scope>NUCLEOTIDE SEQUENCE</scope>
</reference>
<dbReference type="AlphaFoldDB" id="A0A2N9E1C3"/>
<dbReference type="EMBL" id="OIVN01000503">
    <property type="protein sequence ID" value="SPC81254.1"/>
    <property type="molecule type" value="Genomic_DNA"/>
</dbReference>